<dbReference type="InterPro" id="IPR029058">
    <property type="entry name" value="AB_hydrolase_fold"/>
</dbReference>
<feature type="domain" description="AB hydrolase-1" evidence="1">
    <location>
        <begin position="51"/>
        <end position="282"/>
    </location>
</feature>
<organism evidence="2 3">
    <name type="scientific">Prescottella agglutinans</name>
    <dbReference type="NCBI Taxonomy" id="1644129"/>
    <lineage>
        <taxon>Bacteria</taxon>
        <taxon>Bacillati</taxon>
        <taxon>Actinomycetota</taxon>
        <taxon>Actinomycetes</taxon>
        <taxon>Mycobacteriales</taxon>
        <taxon>Nocardiaceae</taxon>
        <taxon>Prescottella</taxon>
    </lineage>
</organism>
<dbReference type="PANTHER" id="PTHR46438">
    <property type="entry name" value="ALPHA/BETA-HYDROLASES SUPERFAMILY PROTEIN"/>
    <property type="match status" value="1"/>
</dbReference>
<dbReference type="Gene3D" id="3.40.50.1820">
    <property type="entry name" value="alpha/beta hydrolase"/>
    <property type="match status" value="1"/>
</dbReference>
<keyword evidence="3" id="KW-1185">Reference proteome</keyword>
<name>A0ABT6MIL8_9NOCA</name>
<dbReference type="PRINTS" id="PR00111">
    <property type="entry name" value="ABHYDROLASE"/>
</dbReference>
<dbReference type="EMBL" id="JARXVC010000018">
    <property type="protein sequence ID" value="MDH6284168.1"/>
    <property type="molecule type" value="Genomic_DNA"/>
</dbReference>
<dbReference type="InterPro" id="IPR000073">
    <property type="entry name" value="AB_hydrolase_1"/>
</dbReference>
<evidence type="ECO:0000313" key="3">
    <source>
        <dbReference type="Proteomes" id="UP001160334"/>
    </source>
</evidence>
<evidence type="ECO:0000313" key="2">
    <source>
        <dbReference type="EMBL" id="MDH6284168.1"/>
    </source>
</evidence>
<dbReference type="PANTHER" id="PTHR46438:SF11">
    <property type="entry name" value="LIPASE-RELATED"/>
    <property type="match status" value="1"/>
</dbReference>
<comment type="caution">
    <text evidence="2">The sequence shown here is derived from an EMBL/GenBank/DDBJ whole genome shotgun (WGS) entry which is preliminary data.</text>
</comment>
<evidence type="ECO:0000259" key="1">
    <source>
        <dbReference type="Pfam" id="PF00561"/>
    </source>
</evidence>
<protein>
    <submittedName>
        <fullName evidence="2">Pimeloyl-ACP methyl ester carboxylesterase</fullName>
    </submittedName>
</protein>
<accession>A0ABT6MIL8</accession>
<proteinExistence type="predicted"/>
<dbReference type="Pfam" id="PF00561">
    <property type="entry name" value="Abhydrolase_1"/>
    <property type="match status" value="1"/>
</dbReference>
<dbReference type="Proteomes" id="UP001160334">
    <property type="component" value="Unassembled WGS sequence"/>
</dbReference>
<dbReference type="SUPFAM" id="SSF53474">
    <property type="entry name" value="alpha/beta-Hydrolases"/>
    <property type="match status" value="1"/>
</dbReference>
<reference evidence="2 3" key="1">
    <citation type="submission" date="2023-04" db="EMBL/GenBank/DDBJ databases">
        <title>Forest soil microbial communities from Buena Vista Peninsula, Colon Province, Panama.</title>
        <authorList>
            <person name="Bouskill N."/>
        </authorList>
    </citation>
    <scope>NUCLEOTIDE SEQUENCE [LARGE SCALE GENOMIC DNA]</scope>
    <source>
        <strain evidence="2 3">CFH S0262</strain>
    </source>
</reference>
<gene>
    <name evidence="2" type="ORF">M2280_005420</name>
</gene>
<sequence length="300" mass="33056">MAYNKPKCYAEQPMHSRENHAMTSIADIERGQFLEVNGTATHYHDIGAGKPVVLLHGSGPGVSAWANWRHAIPALGSSARILALDLVGFGTTERPESVKYSLRTWTDHVWAFLDALGLDKVSVIGNSLGGRIAMQMAEDDQDRLDRLVLMGSPGVGMTVTEGLQALRNYEPSPEAMSALLKNHFAVDKSIITDDLVQIRYEASVAPGAHEAYRLMFFHPDHEGGKLGITEQQVRAITVPTLLVHGREDRVVPVDIAWNMLDLLPNGDLHVFSRCGHWTQIERADEFNRVVGDFLGITDAD</sequence>